<dbReference type="Proteomes" id="UP001570511">
    <property type="component" value="Unassembled WGS sequence"/>
</dbReference>
<dbReference type="PANTHER" id="PTHR42736">
    <property type="entry name" value="PROTEIN-GLUTAMINE GAMMA-GLUTAMYLTRANSFERASE"/>
    <property type="match status" value="1"/>
</dbReference>
<dbReference type="EMBL" id="JBGNYA010000001">
    <property type="protein sequence ID" value="MFA1609418.1"/>
    <property type="molecule type" value="Genomic_DNA"/>
</dbReference>
<feature type="compositionally biased region" description="Low complexity" evidence="1">
    <location>
        <begin position="552"/>
        <end position="598"/>
    </location>
</feature>
<proteinExistence type="predicted"/>
<feature type="transmembrane region" description="Helical" evidence="2">
    <location>
        <begin position="170"/>
        <end position="188"/>
    </location>
</feature>
<feature type="transmembrane region" description="Helical" evidence="2">
    <location>
        <begin position="200"/>
        <end position="222"/>
    </location>
</feature>
<evidence type="ECO:0000256" key="1">
    <source>
        <dbReference type="SAM" id="MobiDB-lite"/>
    </source>
</evidence>
<dbReference type="PANTHER" id="PTHR42736:SF1">
    <property type="entry name" value="PROTEIN-GLUTAMINE GAMMA-GLUTAMYLTRANSFERASE"/>
    <property type="match status" value="1"/>
</dbReference>
<dbReference type="SUPFAM" id="SSF54001">
    <property type="entry name" value="Cysteine proteinases"/>
    <property type="match status" value="1"/>
</dbReference>
<keyword evidence="2" id="KW-0812">Transmembrane</keyword>
<sequence length="740" mass="78174">MSAVERRTGWVGRLLRGRTLAVAGLAALTWAYASVLWRVTDVVGGGQQFLGVLVASFGLALLVGRFVGVRVAVGLASALFGLGLAGYLLALPQSQLQLLTPQRALADTVALLTGLSILRLVGAGVWATAVLPGPVFLSWYLAVRRRYVAAAVAGGLALGLVVLTGDADGVTTLVGVLGATATVAAATFERHGVDVGGLDALTVVLAAMVVASATLTVVPGAAGSPILPDRGSPTVEANLVESRDRVEIVGSIRLSPEIRFTVESPRPQYWQTGAYDRYTGDGWVRTGTANRYDGPLRGPPGPTDPLEQTVTARDSMSVLPAAWRPISLDGAVSERAVVTPQGTLRPGGTLQSGERYTVRSRVPQASPERLRAAGTDYPDRVTDSYLQLPSSTTQRVRERAASVTADAETPYAEAVAIERYLESNKEYSLSVPPSSGDVVDTFLFERDAGYCTYYATAMVVMLRSEGVPARFVTGYTAGERTGDGEYAVRGLNSHAWVEVYFPDVGWVRFDPTPGGPRETAEEARLTEARQSGETNVDLPGPNETVTPPPVGAPAGATTPQLPAGATPGASNTTPGTTNATPTPTQAGSSPASDSGSGPLPVPLPSLPSRRTLLIGAVALVGLTAGARRTGTAGRMRRLLAVQYQRRRDPETDVARAYRRVATVLERRHRPRRPGETPRAYLRSLPDGHGGAAEACRVGDLYERARYGDGVDRDDADEAVALADDLVRSATPVLRWFRSRP</sequence>
<feature type="domain" description="Transglutaminase-like" evidence="3">
    <location>
        <begin position="443"/>
        <end position="513"/>
    </location>
</feature>
<dbReference type="InterPro" id="IPR038765">
    <property type="entry name" value="Papain-like_cys_pep_sf"/>
</dbReference>
<dbReference type="RefSeq" id="WP_372386460.1">
    <property type="nucleotide sequence ID" value="NZ_JBGNYA010000001.1"/>
</dbReference>
<comment type="caution">
    <text evidence="4">The sequence shown here is derived from an EMBL/GenBank/DDBJ whole genome shotgun (WGS) entry which is preliminary data.</text>
</comment>
<accession>A0ABD5M693</accession>
<dbReference type="Pfam" id="PF11992">
    <property type="entry name" value="TgpA_N"/>
    <property type="match status" value="1"/>
</dbReference>
<keyword evidence="2" id="KW-1133">Transmembrane helix</keyword>
<dbReference type="InterPro" id="IPR052901">
    <property type="entry name" value="Bact_TGase-like"/>
</dbReference>
<feature type="transmembrane region" description="Helical" evidence="2">
    <location>
        <begin position="20"/>
        <end position="39"/>
    </location>
</feature>
<gene>
    <name evidence="4" type="ORF">OS889_00160</name>
</gene>
<dbReference type="Pfam" id="PF01841">
    <property type="entry name" value="Transglut_core"/>
    <property type="match status" value="1"/>
</dbReference>
<protein>
    <submittedName>
        <fullName evidence="4">TransglutaminaseTgpA domain-containing protein</fullName>
    </submittedName>
</protein>
<dbReference type="SMART" id="SM00460">
    <property type="entry name" value="TGc"/>
    <property type="match status" value="1"/>
</dbReference>
<feature type="transmembrane region" description="Helical" evidence="2">
    <location>
        <begin position="110"/>
        <end position="140"/>
    </location>
</feature>
<name>A0ABD5M693_9EURY</name>
<evidence type="ECO:0000256" key="2">
    <source>
        <dbReference type="SAM" id="Phobius"/>
    </source>
</evidence>
<feature type="compositionally biased region" description="Basic and acidic residues" evidence="1">
    <location>
        <begin position="518"/>
        <end position="527"/>
    </location>
</feature>
<feature type="transmembrane region" description="Helical" evidence="2">
    <location>
        <begin position="147"/>
        <end position="164"/>
    </location>
</feature>
<dbReference type="Gene3D" id="3.10.620.30">
    <property type="match status" value="1"/>
</dbReference>
<organism evidence="4 5">
    <name type="scientific">Halobellus rubicundus</name>
    <dbReference type="NCBI Taxonomy" id="2996466"/>
    <lineage>
        <taxon>Archaea</taxon>
        <taxon>Methanobacteriati</taxon>
        <taxon>Methanobacteriota</taxon>
        <taxon>Stenosarchaea group</taxon>
        <taxon>Halobacteria</taxon>
        <taxon>Halobacteriales</taxon>
        <taxon>Haloferacaceae</taxon>
        <taxon>Halobellus</taxon>
    </lineage>
</organism>
<dbReference type="AlphaFoldDB" id="A0ABD5M693"/>
<feature type="transmembrane region" description="Helical" evidence="2">
    <location>
        <begin position="71"/>
        <end position="90"/>
    </location>
</feature>
<evidence type="ECO:0000313" key="5">
    <source>
        <dbReference type="Proteomes" id="UP001570511"/>
    </source>
</evidence>
<reference evidence="4 5" key="1">
    <citation type="submission" date="2024-08" db="EMBL/GenBank/DDBJ databases">
        <title>Halobellus sp. MBLA0158 whole genome sequence.</title>
        <authorList>
            <person name="Hwang C.Y."/>
            <person name="Cho E.-S."/>
            <person name="Seo M.-J."/>
        </authorList>
    </citation>
    <scope>NUCLEOTIDE SEQUENCE [LARGE SCALE GENOMIC DNA]</scope>
    <source>
        <strain evidence="4 5">MBLA0158</strain>
    </source>
</reference>
<dbReference type="InterPro" id="IPR021878">
    <property type="entry name" value="TgpA_N"/>
</dbReference>
<feature type="transmembrane region" description="Helical" evidence="2">
    <location>
        <begin position="45"/>
        <end position="64"/>
    </location>
</feature>
<dbReference type="InterPro" id="IPR002931">
    <property type="entry name" value="Transglutaminase-like"/>
</dbReference>
<evidence type="ECO:0000313" key="4">
    <source>
        <dbReference type="EMBL" id="MFA1609418.1"/>
    </source>
</evidence>
<dbReference type="Pfam" id="PF13559">
    <property type="entry name" value="DUF4129"/>
    <property type="match status" value="1"/>
</dbReference>
<keyword evidence="2" id="KW-0472">Membrane</keyword>
<keyword evidence="5" id="KW-1185">Reference proteome</keyword>
<feature type="region of interest" description="Disordered" evidence="1">
    <location>
        <begin position="512"/>
        <end position="604"/>
    </location>
</feature>
<evidence type="ECO:0000259" key="3">
    <source>
        <dbReference type="SMART" id="SM00460"/>
    </source>
</evidence>
<dbReference type="InterPro" id="IPR025403">
    <property type="entry name" value="TgpA-like_C"/>
</dbReference>